<organism evidence="1">
    <name type="scientific">marine sediment metagenome</name>
    <dbReference type="NCBI Taxonomy" id="412755"/>
    <lineage>
        <taxon>unclassified sequences</taxon>
        <taxon>metagenomes</taxon>
        <taxon>ecological metagenomes</taxon>
    </lineage>
</organism>
<reference evidence="1" key="1">
    <citation type="journal article" date="2014" name="Front. Microbiol.">
        <title>High frequency of phylogenetically diverse reductive dehalogenase-homologous genes in deep subseafloor sedimentary metagenomes.</title>
        <authorList>
            <person name="Kawai M."/>
            <person name="Futagami T."/>
            <person name="Toyoda A."/>
            <person name="Takaki Y."/>
            <person name="Nishi S."/>
            <person name="Hori S."/>
            <person name="Arai W."/>
            <person name="Tsubouchi T."/>
            <person name="Morono Y."/>
            <person name="Uchiyama I."/>
            <person name="Ito T."/>
            <person name="Fujiyama A."/>
            <person name="Inagaki F."/>
            <person name="Takami H."/>
        </authorList>
    </citation>
    <scope>NUCLEOTIDE SEQUENCE</scope>
    <source>
        <strain evidence="1">Expedition CK06-06</strain>
    </source>
</reference>
<comment type="caution">
    <text evidence="1">The sequence shown here is derived from an EMBL/GenBank/DDBJ whole genome shotgun (WGS) entry which is preliminary data.</text>
</comment>
<dbReference type="EMBL" id="BARW01030933">
    <property type="protein sequence ID" value="GAJ11303.1"/>
    <property type="molecule type" value="Genomic_DNA"/>
</dbReference>
<dbReference type="AlphaFoldDB" id="X1U158"/>
<name>X1U158_9ZZZZ</name>
<proteinExistence type="predicted"/>
<gene>
    <name evidence="1" type="ORF">S12H4_49332</name>
</gene>
<sequence length="75" mass="8292">MNNIDLPELELEDWKPMEPAKGPPLPKFLNIFWPWYTPPTPPPGKANLYGRVTDAETGLALVGVLVTLDGMQTST</sequence>
<feature type="non-terminal residue" evidence="1">
    <location>
        <position position="75"/>
    </location>
</feature>
<protein>
    <submittedName>
        <fullName evidence="1">Uncharacterized protein</fullName>
    </submittedName>
</protein>
<evidence type="ECO:0000313" key="1">
    <source>
        <dbReference type="EMBL" id="GAJ11303.1"/>
    </source>
</evidence>
<accession>X1U158</accession>